<dbReference type="InterPro" id="IPR016035">
    <property type="entry name" value="Acyl_Trfase/lysoPLipase"/>
</dbReference>
<dbReference type="GeneID" id="63793369"/>
<dbReference type="SUPFAM" id="SSF52151">
    <property type="entry name" value="FabD/lysophospholipase-like"/>
    <property type="match status" value="1"/>
</dbReference>
<name>A0A364KXC7_TALAM</name>
<evidence type="ECO:0000313" key="2">
    <source>
        <dbReference type="EMBL" id="RAO68141.1"/>
    </source>
</evidence>
<dbReference type="InterPro" id="IPR002182">
    <property type="entry name" value="NB-ARC"/>
</dbReference>
<comment type="caution">
    <text evidence="2">The sequence shown here is derived from an EMBL/GenBank/DDBJ whole genome shotgun (WGS) entry which is preliminary data.</text>
</comment>
<dbReference type="STRING" id="1196081.A0A364KXC7"/>
<dbReference type="InterPro" id="IPR027417">
    <property type="entry name" value="P-loop_NTPase"/>
</dbReference>
<dbReference type="InterPro" id="IPR011990">
    <property type="entry name" value="TPR-like_helical_dom_sf"/>
</dbReference>
<organism evidence="2 3">
    <name type="scientific">Talaromyces amestolkiae</name>
    <dbReference type="NCBI Taxonomy" id="1196081"/>
    <lineage>
        <taxon>Eukaryota</taxon>
        <taxon>Fungi</taxon>
        <taxon>Dikarya</taxon>
        <taxon>Ascomycota</taxon>
        <taxon>Pezizomycotina</taxon>
        <taxon>Eurotiomycetes</taxon>
        <taxon>Eurotiomycetidae</taxon>
        <taxon>Eurotiales</taxon>
        <taxon>Trichocomaceae</taxon>
        <taxon>Talaromyces</taxon>
        <taxon>Talaromyces sect. Talaromyces</taxon>
    </lineage>
</organism>
<dbReference type="SUPFAM" id="SSF52540">
    <property type="entry name" value="P-loop containing nucleoside triphosphate hydrolases"/>
    <property type="match status" value="1"/>
</dbReference>
<dbReference type="GO" id="GO:0043531">
    <property type="term" value="F:ADP binding"/>
    <property type="evidence" value="ECO:0007669"/>
    <property type="project" value="InterPro"/>
</dbReference>
<feature type="domain" description="NB-ARC" evidence="1">
    <location>
        <begin position="294"/>
        <end position="479"/>
    </location>
</feature>
<protein>
    <recommendedName>
        <fullName evidence="1">NB-ARC domain-containing protein</fullName>
    </recommendedName>
</protein>
<reference evidence="2 3" key="1">
    <citation type="journal article" date="2017" name="Biotechnol. Biofuels">
        <title>Differential beta-glucosidase expression as a function of carbon source availability in Talaromyces amestolkiae: a genomic and proteomic approach.</title>
        <authorList>
            <person name="de Eugenio L.I."/>
            <person name="Mendez-Liter J.A."/>
            <person name="Nieto-Dominguez M."/>
            <person name="Alonso L."/>
            <person name="Gil-Munoz J."/>
            <person name="Barriuso J."/>
            <person name="Prieto A."/>
            <person name="Martinez M.J."/>
        </authorList>
    </citation>
    <scope>NUCLEOTIDE SEQUENCE [LARGE SCALE GENOMIC DNA]</scope>
    <source>
        <strain evidence="2 3">CIB</strain>
    </source>
</reference>
<gene>
    <name evidence="2" type="ORF">BHQ10_004153</name>
</gene>
<dbReference type="Proteomes" id="UP000249363">
    <property type="component" value="Unassembled WGS sequence"/>
</dbReference>
<accession>A0A364KXC7</accession>
<dbReference type="PANTHER" id="PTHR46082">
    <property type="entry name" value="ATP/GTP-BINDING PROTEIN-RELATED"/>
    <property type="match status" value="1"/>
</dbReference>
<dbReference type="Pfam" id="PF13374">
    <property type="entry name" value="TPR_10"/>
    <property type="match status" value="4"/>
</dbReference>
<dbReference type="OrthoDB" id="20872at2759"/>
<dbReference type="SUPFAM" id="SSF48452">
    <property type="entry name" value="TPR-like"/>
    <property type="match status" value="3"/>
</dbReference>
<sequence length="1914" mass="219222">MLGRLEMDVDQCIEAYNDLAESVFGERLKRIPMTWRAKTVARFDSSKLEQAVQKVLRQVGEKEDTLFNDNVERSCKTFVCTIDEYSKDIVRLRSYTVSGEPEIRATIVQAARATSAATTFFEPVQIGNHTADLKPLVKCFISIGTGKQATEAMEKNLFKFLGKTVVSIATETENTEKAFIARWRKHFDEDRYFRFNVEQGLQGIGLAEYQQAGAIESATLSYLTNIQQRFRVRDCVENLKKKNYDKNEPCIRQIRLASIMNATTIPQSPKVPFMVPFDPDPDFVPRLDTEGRDIMGQLFSNFRRRRRMGLVGLGGVGKSQIAIEFAHQFRNQNPKGAAVFWVQAGDSDHFNMSYSHVARELGLDTPDEPMNNSFHVAELVCGTLSNPDYGNWLMILDNLDDLTVLKAAFSETDSPPAQRRADYSISHYIPRSANGSILITSRSMSIVLEMTNSASALIHVQDMNTDEAQLLLKHKVWPHAYTSEECRQFVEHMEGLPIAITQAAAYMSKCRMSVKEYIDLFEQNESTQLRLLRKEFKDWRRDERPQYAVIFTWHTSFDQLCQHNPTAAKMLSIMSIYHHQGIPSFLLRKAVSDQMELFDSIEPLLDLCLISKRPTGEFYDLHIFVKLATKAWLDARGELDTTQERSLNNIFEALDDVFSHRFSDTHLLLPHFVELIDIEVKTAEDKVENAIFLVFVADMRADTGDYVGAVDLYNRAISRISDALDSNIAVLLNAQSGLSWSMLQSGKQARSKEIAQEAYHAFRGICDTSGWDTPMKKSMFRFCLKIGKVLDITGLIEKSEECSRDILRLAKDIGNMNTLKSALSQLIEHYCHLGDLKQAMDLLAQFDDISDTDEHMIASSRRVRGCYHLHNGEQSEATAILGEAWTERIKTLGESHPWTLISVVNYLAVLKHSDPLRAENIAYQILRQSTNLWGDDNPTVWAIKEHLATCLNRQNNNKKALSLLREVKESRTRVGHLGNVENIFLEVRITQLESITTGQYQDCLKKMMSILKTAKETFPGHVLLHGTVKMSIAELHTRHGAHELAESFFKQILDTYTEHYSEMNLHTLHANQLFAGLLILTRRHNEAQQILLQTLDILKSSYPYETGFIIECKCDLARCYYYLSEKGQLEELHIELHEAALSGVEGISNTTSQNSVLPPIMDLVREHGNITWELSVCESILESNKVVYGPTHKMTLASQNDLARCLRGLGRYAEAEGLDRETLALRTRWLEADDPHILLSMNNLAMVLGDQEKWAEARDLQHECIQGSIRVMGENHIETMKRKNNLVWILKGLNEYDTAETLAEQVLQDRSSSLGPYNEDTLTTRRSLMDIWRTNEKHSQIIQTYEDCIECHERALGATSLLTYWVVWNAADSLTKEGTNIEQASQLFEKVFKADYHKSDAVLFDKSMFFLAYCRLLSSQRRFVDIEHVSREFLAEYEHRYGIQCREADTIKLCLATALREQQRPDEAVGILYPIYLAGTEENNITYWSMITLVQTVDQERFIQPDVLNLIFRWSQMMTDHEPSDIMCKTLEEMGIVLSKKRHIEAHEILQRSLRASSKYYGLNSKEVLTQKQYAANNLWFQGLYSDACREKRLLIEEMQIAVDFNHRLWLEQRFDCAFMTCAWGDIHGATIEGESIMKELAELIGKGDLSMITQYQNLAYMVLLNGEPSRSERIARDSLERVQRIQDHSHSTQKFWVVLPIALAKQGKWKEAMKICRELLLVDIERPQWTTVSEFRGVSLMSIGIMQGGQLEEGLQLAKRVYTEQSRLFGTHHPETLNRFLFLGLALWYKGDYKQARMIVKGAWQSRIIVSGTYNPATLAAASLLGLVHRDMGEYSQAEHFLRMAYVGFQRQLRQGHPEQSRALRDYIVFLASCWKAGKICGDYRHHHPSTCQNCLQAFICDREKDLHLSFWL</sequence>
<dbReference type="Gene3D" id="1.25.40.10">
    <property type="entry name" value="Tetratricopeptide repeat domain"/>
    <property type="match status" value="5"/>
</dbReference>
<evidence type="ECO:0000259" key="1">
    <source>
        <dbReference type="Pfam" id="PF00931"/>
    </source>
</evidence>
<dbReference type="Gene3D" id="3.40.1090.10">
    <property type="entry name" value="Cytosolic phospholipase A2 catalytic domain"/>
    <property type="match status" value="1"/>
</dbReference>
<dbReference type="Gene3D" id="3.40.50.300">
    <property type="entry name" value="P-loop containing nucleotide triphosphate hydrolases"/>
    <property type="match status" value="1"/>
</dbReference>
<dbReference type="InterPro" id="IPR053137">
    <property type="entry name" value="NLR-like"/>
</dbReference>
<dbReference type="Pfam" id="PF00931">
    <property type="entry name" value="NB-ARC"/>
    <property type="match status" value="1"/>
</dbReference>
<dbReference type="RefSeq" id="XP_040732657.1">
    <property type="nucleotide sequence ID" value="XM_040876488.1"/>
</dbReference>
<proteinExistence type="predicted"/>
<evidence type="ECO:0000313" key="3">
    <source>
        <dbReference type="Proteomes" id="UP000249363"/>
    </source>
</evidence>
<dbReference type="PANTHER" id="PTHR46082:SF6">
    <property type="entry name" value="AAA+ ATPASE DOMAIN-CONTAINING PROTEIN-RELATED"/>
    <property type="match status" value="1"/>
</dbReference>
<dbReference type="EMBL" id="MIKG01000007">
    <property type="protein sequence ID" value="RAO68141.1"/>
    <property type="molecule type" value="Genomic_DNA"/>
</dbReference>
<keyword evidence="3" id="KW-1185">Reference proteome</keyword>